<dbReference type="GO" id="GO:0004553">
    <property type="term" value="F:hydrolase activity, hydrolyzing O-glycosyl compounds"/>
    <property type="evidence" value="ECO:0007669"/>
    <property type="project" value="InterPro"/>
</dbReference>
<evidence type="ECO:0000256" key="3">
    <source>
        <dbReference type="ARBA" id="ARBA00023295"/>
    </source>
</evidence>
<organism evidence="5 6">
    <name type="scientific">Acorus gramineus</name>
    <name type="common">Dwarf sweet flag</name>
    <dbReference type="NCBI Taxonomy" id="55184"/>
    <lineage>
        <taxon>Eukaryota</taxon>
        <taxon>Viridiplantae</taxon>
        <taxon>Streptophyta</taxon>
        <taxon>Embryophyta</taxon>
        <taxon>Tracheophyta</taxon>
        <taxon>Spermatophyta</taxon>
        <taxon>Magnoliopsida</taxon>
        <taxon>Liliopsida</taxon>
        <taxon>Acoraceae</taxon>
        <taxon>Acorus</taxon>
    </lineage>
</organism>
<sequence>MAQSVGVCYGLLGDNLPPPSEVVNLYKSNNIGLLRLYFPNQTVFDALRGSGIGVLLGTTNEDLQSIASSNDAAANWVQTNVRAYWPDVEFRHIAVGNEVIPGQFAQYVLPAMQNIYNALGDDLRGQIKVSTSVHMGVIGVSYPPSQVNARYIYNCVCNGISDYIF</sequence>
<comment type="similarity">
    <text evidence="1 4">Belongs to the glycosyl hydrolase 17 family.</text>
</comment>
<dbReference type="AlphaFoldDB" id="A0AAV9BR72"/>
<dbReference type="Gene3D" id="3.20.20.80">
    <property type="entry name" value="Glycosidases"/>
    <property type="match status" value="1"/>
</dbReference>
<dbReference type="InterPro" id="IPR000490">
    <property type="entry name" value="Glyco_hydro_17"/>
</dbReference>
<gene>
    <name evidence="5" type="ORF">QJS04_geneDACA003665</name>
</gene>
<dbReference type="EMBL" id="JAUJYN010000002">
    <property type="protein sequence ID" value="KAK1279225.1"/>
    <property type="molecule type" value="Genomic_DNA"/>
</dbReference>
<evidence type="ECO:0000256" key="2">
    <source>
        <dbReference type="ARBA" id="ARBA00022801"/>
    </source>
</evidence>
<name>A0AAV9BR72_ACOGR</name>
<dbReference type="GO" id="GO:0005975">
    <property type="term" value="P:carbohydrate metabolic process"/>
    <property type="evidence" value="ECO:0007669"/>
    <property type="project" value="InterPro"/>
</dbReference>
<evidence type="ECO:0000256" key="1">
    <source>
        <dbReference type="ARBA" id="ARBA00008773"/>
    </source>
</evidence>
<comment type="caution">
    <text evidence="5">The sequence shown here is derived from an EMBL/GenBank/DDBJ whole genome shotgun (WGS) entry which is preliminary data.</text>
</comment>
<dbReference type="InterPro" id="IPR017853">
    <property type="entry name" value="GH"/>
</dbReference>
<keyword evidence="6" id="KW-1185">Reference proteome</keyword>
<dbReference type="Pfam" id="PF00332">
    <property type="entry name" value="Glyco_hydro_17"/>
    <property type="match status" value="1"/>
</dbReference>
<keyword evidence="3" id="KW-0326">Glycosidase</keyword>
<dbReference type="PANTHER" id="PTHR32227">
    <property type="entry name" value="GLUCAN ENDO-1,3-BETA-GLUCOSIDASE BG1-RELATED-RELATED"/>
    <property type="match status" value="1"/>
</dbReference>
<evidence type="ECO:0000313" key="6">
    <source>
        <dbReference type="Proteomes" id="UP001179952"/>
    </source>
</evidence>
<evidence type="ECO:0000313" key="5">
    <source>
        <dbReference type="EMBL" id="KAK1279225.1"/>
    </source>
</evidence>
<protein>
    <submittedName>
        <fullName evidence="5">Lichenase</fullName>
    </submittedName>
</protein>
<dbReference type="SUPFAM" id="SSF51445">
    <property type="entry name" value="(Trans)glycosidases"/>
    <property type="match status" value="1"/>
</dbReference>
<accession>A0AAV9BR72</accession>
<evidence type="ECO:0000256" key="4">
    <source>
        <dbReference type="RuleBase" id="RU004335"/>
    </source>
</evidence>
<keyword evidence="2" id="KW-0378">Hydrolase</keyword>
<reference evidence="5" key="1">
    <citation type="journal article" date="2023" name="Nat. Commun.">
        <title>Diploid and tetraploid genomes of Acorus and the evolution of monocots.</title>
        <authorList>
            <person name="Ma L."/>
            <person name="Liu K.W."/>
            <person name="Li Z."/>
            <person name="Hsiao Y.Y."/>
            <person name="Qi Y."/>
            <person name="Fu T."/>
            <person name="Tang G.D."/>
            <person name="Zhang D."/>
            <person name="Sun W.H."/>
            <person name="Liu D.K."/>
            <person name="Li Y."/>
            <person name="Chen G.Z."/>
            <person name="Liu X.D."/>
            <person name="Liao X.Y."/>
            <person name="Jiang Y.T."/>
            <person name="Yu X."/>
            <person name="Hao Y."/>
            <person name="Huang J."/>
            <person name="Zhao X.W."/>
            <person name="Ke S."/>
            <person name="Chen Y.Y."/>
            <person name="Wu W.L."/>
            <person name="Hsu J.L."/>
            <person name="Lin Y.F."/>
            <person name="Huang M.D."/>
            <person name="Li C.Y."/>
            <person name="Huang L."/>
            <person name="Wang Z.W."/>
            <person name="Zhao X."/>
            <person name="Zhong W.Y."/>
            <person name="Peng D.H."/>
            <person name="Ahmad S."/>
            <person name="Lan S."/>
            <person name="Zhang J.S."/>
            <person name="Tsai W.C."/>
            <person name="Van de Peer Y."/>
            <person name="Liu Z.J."/>
        </authorList>
    </citation>
    <scope>NUCLEOTIDE SEQUENCE</scope>
    <source>
        <strain evidence="5">SCP</strain>
    </source>
</reference>
<dbReference type="InterPro" id="IPR044965">
    <property type="entry name" value="Glyco_hydro_17_plant"/>
</dbReference>
<proteinExistence type="inferred from homology"/>
<reference evidence="5" key="2">
    <citation type="submission" date="2023-06" db="EMBL/GenBank/DDBJ databases">
        <authorList>
            <person name="Ma L."/>
            <person name="Liu K.-W."/>
            <person name="Li Z."/>
            <person name="Hsiao Y.-Y."/>
            <person name="Qi Y."/>
            <person name="Fu T."/>
            <person name="Tang G."/>
            <person name="Zhang D."/>
            <person name="Sun W.-H."/>
            <person name="Liu D.-K."/>
            <person name="Li Y."/>
            <person name="Chen G.-Z."/>
            <person name="Liu X.-D."/>
            <person name="Liao X.-Y."/>
            <person name="Jiang Y.-T."/>
            <person name="Yu X."/>
            <person name="Hao Y."/>
            <person name="Huang J."/>
            <person name="Zhao X.-W."/>
            <person name="Ke S."/>
            <person name="Chen Y.-Y."/>
            <person name="Wu W.-L."/>
            <person name="Hsu J.-L."/>
            <person name="Lin Y.-F."/>
            <person name="Huang M.-D."/>
            <person name="Li C.-Y."/>
            <person name="Huang L."/>
            <person name="Wang Z.-W."/>
            <person name="Zhao X."/>
            <person name="Zhong W.-Y."/>
            <person name="Peng D.-H."/>
            <person name="Ahmad S."/>
            <person name="Lan S."/>
            <person name="Zhang J.-S."/>
            <person name="Tsai W.-C."/>
            <person name="Van De Peer Y."/>
            <person name="Liu Z.-J."/>
        </authorList>
    </citation>
    <scope>NUCLEOTIDE SEQUENCE</scope>
    <source>
        <strain evidence="5">SCP</strain>
        <tissue evidence="5">Leaves</tissue>
    </source>
</reference>
<dbReference type="Proteomes" id="UP001179952">
    <property type="component" value="Unassembled WGS sequence"/>
</dbReference>